<gene>
    <name evidence="2" type="ORF">M5K25_022273</name>
</gene>
<dbReference type="AlphaFoldDB" id="A0ABD0U5Y0"/>
<name>A0ABD0U5Y0_DENTH</name>
<dbReference type="InterPro" id="IPR024752">
    <property type="entry name" value="Myb/SANT-like_dom"/>
</dbReference>
<accession>A0ABD0U5Y0</accession>
<evidence type="ECO:0000313" key="2">
    <source>
        <dbReference type="EMBL" id="KAL0907831.1"/>
    </source>
</evidence>
<dbReference type="InterPro" id="IPR012347">
    <property type="entry name" value="Ferritin-like"/>
</dbReference>
<dbReference type="PANTHER" id="PTHR31704">
    <property type="entry name" value="MYB/SANT-LIKE DNA-BINDING DOMAIN PROTEIN-RELATED"/>
    <property type="match status" value="1"/>
</dbReference>
<comment type="caution">
    <text evidence="2">The sequence shown here is derived from an EMBL/GenBank/DDBJ whole genome shotgun (WGS) entry which is preliminary data.</text>
</comment>
<reference evidence="2 3" key="1">
    <citation type="journal article" date="2024" name="Plant Biotechnol. J.">
        <title>Dendrobium thyrsiflorum genome and its molecular insights into genes involved in important horticultural traits.</title>
        <authorList>
            <person name="Chen B."/>
            <person name="Wang J.Y."/>
            <person name="Zheng P.J."/>
            <person name="Li K.L."/>
            <person name="Liang Y.M."/>
            <person name="Chen X.F."/>
            <person name="Zhang C."/>
            <person name="Zhao X."/>
            <person name="He X."/>
            <person name="Zhang G.Q."/>
            <person name="Liu Z.J."/>
            <person name="Xu Q."/>
        </authorList>
    </citation>
    <scope>NUCLEOTIDE SEQUENCE [LARGE SCALE GENOMIC DNA]</scope>
    <source>
        <strain evidence="2">GZMU011</strain>
    </source>
</reference>
<feature type="domain" description="Myb/SANT-like" evidence="1">
    <location>
        <begin position="12"/>
        <end position="102"/>
    </location>
</feature>
<keyword evidence="3" id="KW-1185">Reference proteome</keyword>
<sequence>MGKPKDGSPSATWEKDVKIIFCDLCLREIELGNRPTTHFNKEGWTDLIKFFYEKIGREYDKVKLKNKWDQLKKDWKLWKELKRGSTGLGWDPRKKTIDAPDEMVVPNAKKLKYCGIDPELEDKLDQMFLGVVATGDHAWTPNQGMNNENITTDSENNDIVFEAIKKISEYVAQLRRVGKGHGVWHFDQVLLNEEENGAA</sequence>
<evidence type="ECO:0000259" key="1">
    <source>
        <dbReference type="Pfam" id="PF12776"/>
    </source>
</evidence>
<dbReference type="EMBL" id="JANQDX010000017">
    <property type="protein sequence ID" value="KAL0907831.1"/>
    <property type="molecule type" value="Genomic_DNA"/>
</dbReference>
<proteinExistence type="predicted"/>
<dbReference type="Proteomes" id="UP001552299">
    <property type="component" value="Unassembled WGS sequence"/>
</dbReference>
<dbReference type="Pfam" id="PF12776">
    <property type="entry name" value="Myb_DNA-bind_3"/>
    <property type="match status" value="1"/>
</dbReference>
<dbReference type="PANTHER" id="PTHR31704:SF37">
    <property type="entry name" value="HEAT SHOCK PROTEIN"/>
    <property type="match status" value="1"/>
</dbReference>
<evidence type="ECO:0000313" key="3">
    <source>
        <dbReference type="Proteomes" id="UP001552299"/>
    </source>
</evidence>
<organism evidence="2 3">
    <name type="scientific">Dendrobium thyrsiflorum</name>
    <name type="common">Pinecone-like raceme dendrobium</name>
    <name type="synonym">Orchid</name>
    <dbReference type="NCBI Taxonomy" id="117978"/>
    <lineage>
        <taxon>Eukaryota</taxon>
        <taxon>Viridiplantae</taxon>
        <taxon>Streptophyta</taxon>
        <taxon>Embryophyta</taxon>
        <taxon>Tracheophyta</taxon>
        <taxon>Spermatophyta</taxon>
        <taxon>Magnoliopsida</taxon>
        <taxon>Liliopsida</taxon>
        <taxon>Asparagales</taxon>
        <taxon>Orchidaceae</taxon>
        <taxon>Epidendroideae</taxon>
        <taxon>Malaxideae</taxon>
        <taxon>Dendrobiinae</taxon>
        <taxon>Dendrobium</taxon>
    </lineage>
</organism>
<protein>
    <recommendedName>
        <fullName evidence="1">Myb/SANT-like domain-containing protein</fullName>
    </recommendedName>
</protein>
<dbReference type="Gene3D" id="1.20.1260.10">
    <property type="match status" value="1"/>
</dbReference>